<gene>
    <name evidence="6" type="ORF">T260_13645</name>
</gene>
<dbReference type="Gene3D" id="1.10.3720.10">
    <property type="entry name" value="MetI-like"/>
    <property type="match status" value="1"/>
</dbReference>
<dbReference type="SUPFAM" id="SSF161098">
    <property type="entry name" value="MetI-like"/>
    <property type="match status" value="1"/>
</dbReference>
<keyword evidence="4 5" id="KW-0472">Membrane</keyword>
<comment type="caution">
    <text evidence="6">The sequence shown here is derived from an EMBL/GenBank/DDBJ whole genome shotgun (WGS) entry which is preliminary data.</text>
</comment>
<comment type="subcellular location">
    <subcellularLocation>
        <location evidence="1">Membrane</location>
        <topology evidence="1">Multi-pass membrane protein</topology>
    </subcellularLocation>
</comment>
<proteinExistence type="predicted"/>
<evidence type="ECO:0000313" key="6">
    <source>
        <dbReference type="EMBL" id="ESU71419.1"/>
    </source>
</evidence>
<dbReference type="Proteomes" id="UP000018339">
    <property type="component" value="Unassembled WGS sequence"/>
</dbReference>
<evidence type="ECO:0000256" key="1">
    <source>
        <dbReference type="ARBA" id="ARBA00004141"/>
    </source>
</evidence>
<feature type="transmembrane region" description="Helical" evidence="5">
    <location>
        <begin position="12"/>
        <end position="34"/>
    </location>
</feature>
<name>A0A7U9J9J3_GEOTM</name>
<evidence type="ECO:0000256" key="2">
    <source>
        <dbReference type="ARBA" id="ARBA00022692"/>
    </source>
</evidence>
<evidence type="ECO:0000256" key="4">
    <source>
        <dbReference type="ARBA" id="ARBA00023136"/>
    </source>
</evidence>
<sequence>MPRPWLRAFFNSLLVTSASTLLMLVTAVMVGYALSKVKFNSLLSGSLE</sequence>
<keyword evidence="3 5" id="KW-1133">Transmembrane helix</keyword>
<accession>A0A7U9J9J3</accession>
<evidence type="ECO:0000313" key="7">
    <source>
        <dbReference type="Proteomes" id="UP000018339"/>
    </source>
</evidence>
<dbReference type="AlphaFoldDB" id="A0A7U9J9J3"/>
<dbReference type="GO" id="GO:0016020">
    <property type="term" value="C:membrane"/>
    <property type="evidence" value="ECO:0007669"/>
    <property type="project" value="UniProtKB-SubCell"/>
</dbReference>
<keyword evidence="2 5" id="KW-0812">Transmembrane</keyword>
<evidence type="ECO:0000256" key="3">
    <source>
        <dbReference type="ARBA" id="ARBA00022989"/>
    </source>
</evidence>
<organism evidence="6 7">
    <name type="scientific">Geobacillus thermopakistaniensis (strain MAS1)</name>
    <dbReference type="NCBI Taxonomy" id="1408282"/>
    <lineage>
        <taxon>Bacteria</taxon>
        <taxon>Bacillati</taxon>
        <taxon>Bacillota</taxon>
        <taxon>Bacilli</taxon>
        <taxon>Bacillales</taxon>
        <taxon>Anoxybacillaceae</taxon>
        <taxon>Geobacillus</taxon>
    </lineage>
</organism>
<evidence type="ECO:0000256" key="5">
    <source>
        <dbReference type="SAM" id="Phobius"/>
    </source>
</evidence>
<reference evidence="6 7" key="1">
    <citation type="journal article" date="2014" name="Genome Announc.">
        <title>Draft Genome Sequence of Geobacillus thermopakistaniensis Strain MAS1.</title>
        <authorList>
            <person name="Siddiqui M.A."/>
            <person name="Rashid N."/>
            <person name="Ayyampalayam S."/>
            <person name="Whitman W.B."/>
        </authorList>
    </citation>
    <scope>NUCLEOTIDE SEQUENCE [LARGE SCALE GENOMIC DNA]</scope>
    <source>
        <strain evidence="6 7">MAS1</strain>
    </source>
</reference>
<dbReference type="EMBL" id="AYSF01000067">
    <property type="protein sequence ID" value="ESU71419.1"/>
    <property type="molecule type" value="Genomic_DNA"/>
</dbReference>
<keyword evidence="7" id="KW-1185">Reference proteome</keyword>
<dbReference type="InterPro" id="IPR035906">
    <property type="entry name" value="MetI-like_sf"/>
</dbReference>
<protein>
    <submittedName>
        <fullName evidence="6">Uncharacterized protein</fullName>
    </submittedName>
</protein>